<reference evidence="3 4" key="1">
    <citation type="journal article" date="2014" name="Agronomy (Basel)">
        <title>A Draft Genome Sequence for Ensete ventricosum, the Drought-Tolerant Tree Against Hunger.</title>
        <authorList>
            <person name="Harrison J."/>
            <person name="Moore K.A."/>
            <person name="Paszkiewicz K."/>
            <person name="Jones T."/>
            <person name="Grant M."/>
            <person name="Ambacheew D."/>
            <person name="Muzemil S."/>
            <person name="Studholme D.J."/>
        </authorList>
    </citation>
    <scope>NUCLEOTIDE SEQUENCE [LARGE SCALE GENOMIC DNA]</scope>
</reference>
<comment type="caution">
    <text evidence="3">The sequence shown here is derived from an EMBL/GenBank/DDBJ whole genome shotgun (WGS) entry which is preliminary data.</text>
</comment>
<gene>
    <name evidence="3" type="ORF">B296_00001356</name>
</gene>
<organism evidence="3 4">
    <name type="scientific">Ensete ventricosum</name>
    <name type="common">Abyssinian banana</name>
    <name type="synonym">Musa ensete</name>
    <dbReference type="NCBI Taxonomy" id="4639"/>
    <lineage>
        <taxon>Eukaryota</taxon>
        <taxon>Viridiplantae</taxon>
        <taxon>Streptophyta</taxon>
        <taxon>Embryophyta</taxon>
        <taxon>Tracheophyta</taxon>
        <taxon>Spermatophyta</taxon>
        <taxon>Magnoliopsida</taxon>
        <taxon>Liliopsida</taxon>
        <taxon>Zingiberales</taxon>
        <taxon>Musaceae</taxon>
        <taxon>Ensete</taxon>
    </lineage>
</organism>
<dbReference type="PANTHER" id="PTHR48150:SF1">
    <property type="entry name" value="COX19 FAMILY PROTEIN (CHCH MOTIF)"/>
    <property type="match status" value="1"/>
</dbReference>
<dbReference type="EMBL" id="AMZH03008631">
    <property type="protein sequence ID" value="RRT58538.1"/>
    <property type="molecule type" value="Genomic_DNA"/>
</dbReference>
<dbReference type="AlphaFoldDB" id="A0A426Z3J3"/>
<dbReference type="PANTHER" id="PTHR48150">
    <property type="entry name" value="CYTOCHROME C OXIDASE-ASSEMBLY FACTOR COX23, MITOCHONDRIAL"/>
    <property type="match status" value="1"/>
</dbReference>
<protein>
    <submittedName>
        <fullName evidence="3">Uncharacterized protein</fullName>
    </submittedName>
</protein>
<feature type="compositionally biased region" description="Basic and acidic residues" evidence="2">
    <location>
        <begin position="1"/>
        <end position="25"/>
    </location>
</feature>
<accession>A0A426Z3J3</accession>
<feature type="coiled-coil region" evidence="1">
    <location>
        <begin position="65"/>
        <end position="92"/>
    </location>
</feature>
<keyword evidence="1" id="KW-0175">Coiled coil</keyword>
<feature type="region of interest" description="Disordered" evidence="2">
    <location>
        <begin position="1"/>
        <end position="38"/>
    </location>
</feature>
<evidence type="ECO:0000313" key="3">
    <source>
        <dbReference type="EMBL" id="RRT58538.1"/>
    </source>
</evidence>
<dbReference type="Proteomes" id="UP000287651">
    <property type="component" value="Unassembled WGS sequence"/>
</dbReference>
<evidence type="ECO:0000313" key="4">
    <source>
        <dbReference type="Proteomes" id="UP000287651"/>
    </source>
</evidence>
<proteinExistence type="predicted"/>
<evidence type="ECO:0000256" key="2">
    <source>
        <dbReference type="SAM" id="MobiDB-lite"/>
    </source>
</evidence>
<evidence type="ECO:0000256" key="1">
    <source>
        <dbReference type="SAM" id="Coils"/>
    </source>
</evidence>
<name>A0A426Z3J3_ENSVE</name>
<sequence>MGATHEERYSEQDEREVGYSPRGEEVSSGELTGKKSHKERIITAEPRLDVLEASMEELYQGQQRLLGVKSSLEEAESRIEKVESLIDQLTEDTKDSVRHLHEVVAKLTAKMNDYQHHGSPYRSIPVYRPIVVMVRAELYQAIPTDKRTKPDQAIRPIRFVSLLVNQNQRDSLRFGSFLGSQKMNQMTNSGPNQWDPFAMAASGSSAPLPASSAPPYSGAARIADSPCFPQYTASLKCESP</sequence>